<proteinExistence type="predicted"/>
<dbReference type="EMBL" id="CAJZCX010000010">
    <property type="protein sequence ID" value="CAG9479590.1"/>
    <property type="molecule type" value="Genomic_DNA"/>
</dbReference>
<dbReference type="VEuPathDB" id="PlasmoDB:PVW1_050007200"/>
<dbReference type="AlphaFoldDB" id="A0A564ZSJ8"/>
<dbReference type="VEuPathDB" id="PlasmoDB:PVP01_0502100"/>
<evidence type="ECO:0000313" key="1">
    <source>
        <dbReference type="EMBL" id="CAG9479590.1"/>
    </source>
</evidence>
<gene>
    <name evidence="2" type="ORF">PVP01_0502100</name>
    <name evidence="1" type="ORF">PVW1_050007200</name>
</gene>
<dbReference type="EMBL" id="LT635616">
    <property type="protein sequence ID" value="VUZ93916.1"/>
    <property type="molecule type" value="Genomic_DNA"/>
</dbReference>
<dbReference type="Proteomes" id="UP000779233">
    <property type="component" value="Unassembled WGS sequence"/>
</dbReference>
<dbReference type="OrthoDB" id="386613at2759"/>
<dbReference type="Proteomes" id="UP000220605">
    <property type="component" value="Chromosome 5"/>
</dbReference>
<organism evidence="2 3">
    <name type="scientific">Plasmodium vivax</name>
    <name type="common">malaria parasite P. vivax</name>
    <dbReference type="NCBI Taxonomy" id="5855"/>
    <lineage>
        <taxon>Eukaryota</taxon>
        <taxon>Sar</taxon>
        <taxon>Alveolata</taxon>
        <taxon>Apicomplexa</taxon>
        <taxon>Aconoidasida</taxon>
        <taxon>Haemosporida</taxon>
        <taxon>Plasmodiidae</taxon>
        <taxon>Plasmodium</taxon>
        <taxon>Plasmodium (Plasmodium)</taxon>
    </lineage>
</organism>
<accession>A0A564ZSJ8</accession>
<evidence type="ECO:0000313" key="2">
    <source>
        <dbReference type="EMBL" id="VUZ93916.1"/>
    </source>
</evidence>
<sequence length="273" mass="31749">MEWPCPDLDKDNSKKNVFEPRCGAKIFEPFLYSFYNVNSEYLGYINKINDPTLKYVAIYLVQYYKEGYKYFGNSAGTHKGEACRYIIRWLHEKRDLFTYGMMCNKKLNLWKEKIESLWKILIEDTKYFDNEKKPWCNNTLISFKSTFPTNMIMPKCVESIYEEPKSVDPYTQPVQTNCICPESIDTANVPQIDRPPEKDPTKNLAVTSGFTAFGTLGTLLVLYKFTPMSSWFRRRGINNVGTDLYMGTGAADNFLRMQHDNGGNNLFYHSSIE</sequence>
<reference evidence="2" key="2">
    <citation type="submission" date="2019-07" db="EMBL/GenBank/DDBJ databases">
        <authorList>
            <consortium name="Pathogen Informatics"/>
        </authorList>
    </citation>
    <scope>NUCLEOTIDE SEQUENCE</scope>
    <source>
        <strain evidence="1">PvW1</strain>
    </source>
</reference>
<protein>
    <submittedName>
        <fullName evidence="1">(malaria parasite P. vivax) hypothetical protein</fullName>
    </submittedName>
    <submittedName>
        <fullName evidence="2">VIR protein</fullName>
    </submittedName>
</protein>
<dbReference type="VEuPathDB" id="PlasmoDB:PVPAM_010008200"/>
<evidence type="ECO:0000313" key="3">
    <source>
        <dbReference type="Proteomes" id="UP000220605"/>
    </source>
</evidence>
<reference evidence="3" key="1">
    <citation type="submission" date="2016-07" db="EMBL/GenBank/DDBJ databases">
        <authorList>
            <consortium name="Pathogen Informatics"/>
        </authorList>
    </citation>
    <scope>NUCLEOTIDE SEQUENCE [LARGE SCALE GENOMIC DNA]</scope>
</reference>
<dbReference type="VEuPathDB" id="PlasmoDB:PVX_109790"/>
<name>A0A564ZSJ8_PLAVI</name>